<accession>A0A0K8TK80</accession>
<evidence type="ECO:0000256" key="1">
    <source>
        <dbReference type="ARBA" id="ARBA00023054"/>
    </source>
</evidence>
<organism evidence="5">
    <name type="scientific">Tabanus bromius</name>
    <name type="common">Band-eyed brown horse fly</name>
    <dbReference type="NCBI Taxonomy" id="304241"/>
    <lineage>
        <taxon>Eukaryota</taxon>
        <taxon>Metazoa</taxon>
        <taxon>Ecdysozoa</taxon>
        <taxon>Arthropoda</taxon>
        <taxon>Hexapoda</taxon>
        <taxon>Insecta</taxon>
        <taxon>Pterygota</taxon>
        <taxon>Neoptera</taxon>
        <taxon>Endopterygota</taxon>
        <taxon>Diptera</taxon>
        <taxon>Brachycera</taxon>
        <taxon>Tabanomorpha</taxon>
        <taxon>Tabanoidea</taxon>
        <taxon>Tabanidae</taxon>
        <taxon>Tabanus</taxon>
    </lineage>
</organism>
<dbReference type="AlphaFoldDB" id="A0A0K8TK80"/>
<protein>
    <recommendedName>
        <fullName evidence="4">Cortactin-binding protein-2 N-terminal domain-containing protein</fullName>
    </recommendedName>
</protein>
<feature type="coiled-coil region" evidence="2">
    <location>
        <begin position="146"/>
        <end position="328"/>
    </location>
</feature>
<proteinExistence type="evidence at transcript level"/>
<evidence type="ECO:0000256" key="3">
    <source>
        <dbReference type="SAM" id="MobiDB-lite"/>
    </source>
</evidence>
<name>A0A0K8TK80_TABBR</name>
<reference evidence="5" key="1">
    <citation type="journal article" date="2015" name="Insect Biochem. Mol. Biol.">
        <title>An insight into the sialome of the horse fly, Tabanus bromius.</title>
        <authorList>
            <person name="Ribeiro J.M."/>
            <person name="Kazimirova M."/>
            <person name="Takac P."/>
            <person name="Andersen J.F."/>
            <person name="Francischetti I.M."/>
        </authorList>
    </citation>
    <scope>NUCLEOTIDE SEQUENCE</scope>
</reference>
<dbReference type="InterPro" id="IPR019131">
    <property type="entry name" value="Cortactin-binding_p2_N"/>
</dbReference>
<feature type="compositionally biased region" description="Polar residues" evidence="3">
    <location>
        <begin position="397"/>
        <end position="414"/>
    </location>
</feature>
<dbReference type="EMBL" id="GDAI01002921">
    <property type="protein sequence ID" value="JAI14682.1"/>
    <property type="molecule type" value="mRNA"/>
</dbReference>
<feature type="region of interest" description="Disordered" evidence="3">
    <location>
        <begin position="538"/>
        <end position="557"/>
    </location>
</feature>
<dbReference type="InterPro" id="IPR050719">
    <property type="entry name" value="Cortactin-Actin_Reg"/>
</dbReference>
<feature type="region of interest" description="Disordered" evidence="3">
    <location>
        <begin position="397"/>
        <end position="419"/>
    </location>
</feature>
<dbReference type="Pfam" id="PF09727">
    <property type="entry name" value="CortBP2"/>
    <property type="match status" value="1"/>
</dbReference>
<sequence length="573" mass="62312">DAFGTEENGTAKFVGTGAKIDFHAFKSFNVIQSKCPAQLEIPKNELVRMLCCLEGELQARDVVIAALRNERVKQLIHAIRQRNTPLNDPHAALYRDQVASAGNLVSRISSTAAVKADVEVRSIIDRQLENICEVVSKQRQTQVRIIKVLSESLEKNQRIRHELEEEKRKHEHDTAQGDDITYGLEIERTKLKHELETERNNRKKFEKDLKKTQEILEFERGRQKQIVLLLLAERKKIIMKYIEERKRSEDLAQILSEEKQRSDAIAEGLEEESKKALRLEAELEKQTMAIEIERKSMKLNFAKEEKRIKDLEAEIAQLKTENEALRKQVVPMRIPGSHSVPFYTTKGRPSSDEVVGVPPSSIMNVAKVVQPTATVSSVPVSGPTTGIARSVPAAQNLRQQASAPNEAGGSSSTPHKGVAWKSAVNTPSGMHMIAPTAASATSINTEALCTTDSHTAQLGSTEKAVIPPSPTIIVQSGTIAASSIAGTSSQQTSSLTSLSLSSAVSLTTSSQLTTGGINICGNSPGNAIVSGIGSGRGAPPPIPPNKPIIPPKRDTSASRLGSMAFNNIANTSS</sequence>
<feature type="domain" description="Cortactin-binding protein-2 N-terminal" evidence="4">
    <location>
        <begin position="41"/>
        <end position="236"/>
    </location>
</feature>
<dbReference type="PANTHER" id="PTHR23166:SF5">
    <property type="entry name" value="CTTNBP2 N-TERMINAL-LIKE PROTEIN"/>
    <property type="match status" value="1"/>
</dbReference>
<dbReference type="PANTHER" id="PTHR23166">
    <property type="entry name" value="FILAMIN/GPBP-INTERACTING PROTEIN"/>
    <property type="match status" value="1"/>
</dbReference>
<keyword evidence="1 2" id="KW-0175">Coiled coil</keyword>
<feature type="compositionally biased region" description="Pro residues" evidence="3">
    <location>
        <begin position="538"/>
        <end position="550"/>
    </location>
</feature>
<evidence type="ECO:0000256" key="2">
    <source>
        <dbReference type="SAM" id="Coils"/>
    </source>
</evidence>
<evidence type="ECO:0000313" key="5">
    <source>
        <dbReference type="EMBL" id="JAI14682.1"/>
    </source>
</evidence>
<evidence type="ECO:0000259" key="4">
    <source>
        <dbReference type="Pfam" id="PF09727"/>
    </source>
</evidence>
<feature type="non-terminal residue" evidence="5">
    <location>
        <position position="1"/>
    </location>
</feature>